<feature type="domain" description="YdhG-like" evidence="1">
    <location>
        <begin position="17"/>
        <end position="115"/>
    </location>
</feature>
<reference evidence="2 3" key="1">
    <citation type="submission" date="2020-08" db="EMBL/GenBank/DDBJ databases">
        <title>Arenibacter gaetbuli sp. nov., isolated from a sand dune.</title>
        <authorList>
            <person name="Park S."/>
            <person name="Yoon J.-H."/>
        </authorList>
    </citation>
    <scope>NUCLEOTIDE SEQUENCE [LARGE SCALE GENOMIC DNA]</scope>
    <source>
        <strain evidence="2 3">BSSL-BM3</strain>
    </source>
</reference>
<protein>
    <submittedName>
        <fullName evidence="2">DUF1801 domain-containing protein</fullName>
    </submittedName>
</protein>
<dbReference type="EMBL" id="JACLHY010000020">
    <property type="protein sequence ID" value="MBC8769617.1"/>
    <property type="molecule type" value="Genomic_DNA"/>
</dbReference>
<dbReference type="Proteomes" id="UP000618952">
    <property type="component" value="Unassembled WGS sequence"/>
</dbReference>
<organism evidence="2 3">
    <name type="scientific">Arenibacter arenosicollis</name>
    <dbReference type="NCBI Taxonomy" id="2762274"/>
    <lineage>
        <taxon>Bacteria</taxon>
        <taxon>Pseudomonadati</taxon>
        <taxon>Bacteroidota</taxon>
        <taxon>Flavobacteriia</taxon>
        <taxon>Flavobacteriales</taxon>
        <taxon>Flavobacteriaceae</taxon>
        <taxon>Arenibacter</taxon>
    </lineage>
</organism>
<gene>
    <name evidence="2" type="ORF">H4O18_16585</name>
</gene>
<name>A0ABR7QQZ4_9FLAO</name>
<evidence type="ECO:0000313" key="2">
    <source>
        <dbReference type="EMBL" id="MBC8769617.1"/>
    </source>
</evidence>
<dbReference type="SUPFAM" id="SSF159888">
    <property type="entry name" value="YdhG-like"/>
    <property type="match status" value="1"/>
</dbReference>
<proteinExistence type="predicted"/>
<dbReference type="Pfam" id="PF08818">
    <property type="entry name" value="DUF1801"/>
    <property type="match status" value="1"/>
</dbReference>
<accession>A0ABR7QQZ4</accession>
<comment type="caution">
    <text evidence="2">The sequence shown here is derived from an EMBL/GenBank/DDBJ whole genome shotgun (WGS) entry which is preliminary data.</text>
</comment>
<evidence type="ECO:0000313" key="3">
    <source>
        <dbReference type="Proteomes" id="UP000618952"/>
    </source>
</evidence>
<dbReference type="Gene3D" id="3.90.1150.200">
    <property type="match status" value="1"/>
</dbReference>
<sequence length="124" mass="14539">MKTVNQFLTDRVKEEYQPIITKFRNLIHSKFPFLNEEMRGGTEKYYGVPVYRNNKIIITVSPTQKGVTFSFTDGKLFEDKYNLLEGVGNKTLNLRISDSKEYSDEVFEYYILQAIALDHKKDLI</sequence>
<evidence type="ECO:0000259" key="1">
    <source>
        <dbReference type="Pfam" id="PF08818"/>
    </source>
</evidence>
<dbReference type="InterPro" id="IPR014922">
    <property type="entry name" value="YdhG-like"/>
</dbReference>
<keyword evidence="3" id="KW-1185">Reference proteome</keyword>
<dbReference type="RefSeq" id="WP_187586619.1">
    <property type="nucleotide sequence ID" value="NZ_JACLHY010000020.1"/>
</dbReference>